<sequence>MSLILINSFIVAYLLLNLSSYVYQKYSELYNEYNRIMACIDRFEELQTPMLVQKLIIEKKSKNVPEQNISEQNISQQNISEQKKKNTTKWMRNMLFNGMLGIEFLNRRYDPFDFKLKGWTDRALNSQGYQGNKYDGILDELYNKYYCNKEDTPDQLKPEMKLFMTATSDALEQHLTNTIMNQNKES</sequence>
<evidence type="ECO:0000313" key="1">
    <source>
        <dbReference type="EMBL" id="AYV75364.1"/>
    </source>
</evidence>
<dbReference type="InterPro" id="IPR043910">
    <property type="entry name" value="DUF5767"/>
</dbReference>
<protein>
    <submittedName>
        <fullName evidence="1">Uncharacterized protein</fullName>
    </submittedName>
</protein>
<dbReference type="EMBL" id="MK071979">
    <property type="protein sequence ID" value="AYV75364.1"/>
    <property type="molecule type" value="Genomic_DNA"/>
</dbReference>
<organism evidence="1">
    <name type="scientific">Terrestrivirus sp</name>
    <dbReference type="NCBI Taxonomy" id="2487775"/>
    <lineage>
        <taxon>Viruses</taxon>
        <taxon>Varidnaviria</taxon>
        <taxon>Bamfordvirae</taxon>
        <taxon>Nucleocytoviricota</taxon>
        <taxon>Megaviricetes</taxon>
        <taxon>Imitervirales</taxon>
        <taxon>Mimiviridae</taxon>
        <taxon>Klosneuvirinae</taxon>
    </lineage>
</organism>
<reference evidence="1" key="1">
    <citation type="submission" date="2018-10" db="EMBL/GenBank/DDBJ databases">
        <title>Hidden diversity of soil giant viruses.</title>
        <authorList>
            <person name="Schulz F."/>
            <person name="Alteio L."/>
            <person name="Goudeau D."/>
            <person name="Ryan E.M."/>
            <person name="Malmstrom R.R."/>
            <person name="Blanchard J."/>
            <person name="Woyke T."/>
        </authorList>
    </citation>
    <scope>NUCLEOTIDE SEQUENCE</scope>
    <source>
        <strain evidence="1">TEV1</strain>
    </source>
</reference>
<proteinExistence type="predicted"/>
<name>A0A3G4ZLS4_9VIRU</name>
<gene>
    <name evidence="1" type="ORF">Terrestrivirus1_238</name>
</gene>
<dbReference type="Pfam" id="PF19071">
    <property type="entry name" value="DUF5767"/>
    <property type="match status" value="1"/>
</dbReference>
<accession>A0A3G4ZLS4</accession>